<dbReference type="PANTHER" id="PTHR13318:SF277">
    <property type="entry name" value="LEUCINE-RICH REPEAT DOMAIN SUPERFAMILY, F-BOX-LIKE DOMAIN SUPERFAMILY"/>
    <property type="match status" value="1"/>
</dbReference>
<evidence type="ECO:0000313" key="1">
    <source>
        <dbReference type="EMBL" id="KAK9066756.1"/>
    </source>
</evidence>
<comment type="caution">
    <text evidence="1">The sequence shown here is derived from an EMBL/GenBank/DDBJ whole genome shotgun (WGS) entry which is preliminary data.</text>
</comment>
<dbReference type="EMBL" id="JBCNJP010000015">
    <property type="protein sequence ID" value="KAK9066756.1"/>
    <property type="molecule type" value="Genomic_DNA"/>
</dbReference>
<dbReference type="GO" id="GO:0031146">
    <property type="term" value="P:SCF-dependent proteasomal ubiquitin-dependent protein catabolic process"/>
    <property type="evidence" value="ECO:0007669"/>
    <property type="project" value="TreeGrafter"/>
</dbReference>
<dbReference type="GO" id="GO:0019005">
    <property type="term" value="C:SCF ubiquitin ligase complex"/>
    <property type="evidence" value="ECO:0007669"/>
    <property type="project" value="TreeGrafter"/>
</dbReference>
<dbReference type="InterPro" id="IPR032675">
    <property type="entry name" value="LRR_dom_sf"/>
</dbReference>
<sequence length="126" mass="13152">MSRLSSSNATIPQGESENMASMFRATSYNCQKLKRLALCGSETVGDAEISCIAEECTALKKLSSPVSDHGIEALAGGCPNLVKVKVKKCRGVTGDGAGWLRASRESLAVNLDTAEIESQDAASDGV</sequence>
<proteinExistence type="predicted"/>
<dbReference type="PANTHER" id="PTHR13318">
    <property type="entry name" value="PARTNER OF PAIRED, ISOFORM B-RELATED"/>
    <property type="match status" value="1"/>
</dbReference>
<accession>A0AAP0D2V9</accession>
<dbReference type="SUPFAM" id="SSF52047">
    <property type="entry name" value="RNI-like"/>
    <property type="match status" value="1"/>
</dbReference>
<keyword evidence="2" id="KW-1185">Reference proteome</keyword>
<reference evidence="1 2" key="1">
    <citation type="submission" date="2024-04" db="EMBL/GenBank/DDBJ databases">
        <title>The reference genome of an endangered Asteraceae, Deinandra increscens subsp. villosa, native to the Central Coast of California.</title>
        <authorList>
            <person name="Guilliams M."/>
            <person name="Hasenstab-Lehman K."/>
            <person name="Meyer R."/>
            <person name="Mcevoy S."/>
        </authorList>
    </citation>
    <scope>NUCLEOTIDE SEQUENCE [LARGE SCALE GENOMIC DNA]</scope>
    <source>
        <tissue evidence="1">Leaf</tissue>
    </source>
</reference>
<dbReference type="Gene3D" id="3.80.10.10">
    <property type="entry name" value="Ribonuclease Inhibitor"/>
    <property type="match status" value="1"/>
</dbReference>
<organism evidence="1 2">
    <name type="scientific">Deinandra increscens subsp. villosa</name>
    <dbReference type="NCBI Taxonomy" id="3103831"/>
    <lineage>
        <taxon>Eukaryota</taxon>
        <taxon>Viridiplantae</taxon>
        <taxon>Streptophyta</taxon>
        <taxon>Embryophyta</taxon>
        <taxon>Tracheophyta</taxon>
        <taxon>Spermatophyta</taxon>
        <taxon>Magnoliopsida</taxon>
        <taxon>eudicotyledons</taxon>
        <taxon>Gunneridae</taxon>
        <taxon>Pentapetalae</taxon>
        <taxon>asterids</taxon>
        <taxon>campanulids</taxon>
        <taxon>Asterales</taxon>
        <taxon>Asteraceae</taxon>
        <taxon>Asteroideae</taxon>
        <taxon>Heliantheae alliance</taxon>
        <taxon>Madieae</taxon>
        <taxon>Madiinae</taxon>
        <taxon>Deinandra</taxon>
    </lineage>
</organism>
<evidence type="ECO:0000313" key="2">
    <source>
        <dbReference type="Proteomes" id="UP001408789"/>
    </source>
</evidence>
<dbReference type="AlphaFoldDB" id="A0AAP0D2V9"/>
<protein>
    <submittedName>
        <fullName evidence="1">Uncharacterized protein</fullName>
    </submittedName>
</protein>
<dbReference type="Proteomes" id="UP001408789">
    <property type="component" value="Unassembled WGS sequence"/>
</dbReference>
<gene>
    <name evidence="1" type="ORF">SSX86_014079</name>
</gene>
<name>A0AAP0D2V9_9ASTR</name>